<name>A0A4P6X4I1_HYDPS</name>
<reference evidence="2 3" key="1">
    <citation type="submission" date="2019-03" db="EMBL/GenBank/DDBJ databases">
        <authorList>
            <person name="Sebastian G."/>
            <person name="Baumann P."/>
            <person name="Ruckert C."/>
            <person name="Kalinowski J."/>
            <person name="Nebel B."/>
            <person name="Takors R."/>
            <person name="Blombach B."/>
        </authorList>
    </citation>
    <scope>NUCLEOTIDE SEQUENCE [LARGE SCALE GENOMIC DNA]</scope>
    <source>
        <strain evidence="2 3">DSM 1084</strain>
    </source>
</reference>
<sequence length="240" mass="27145">MGCDKRLLYDETEPVRERPTDKAYVRKPGAGRPPKPARLVFEAIVYVLRTGCQWKALPQERFGSASAVRKRFLEWERAGAFEAIWKAGLTEYDQVQGIAWRWQSIDAAMFKAPLAQEALGRNPTDRGKKEVAGEAADQARYRANSAGRNRIIVADDLTDISERCHRCRTNKRLSEGLGWTQMKPVFNDLSTVATARPPTRPIRIVLTPGQHDQFKAARSDEVPVSKFFRVPVHRTETKPG</sequence>
<evidence type="ECO:0000313" key="3">
    <source>
        <dbReference type="Proteomes" id="UP000293912"/>
    </source>
</evidence>
<dbReference type="Pfam" id="PF13340">
    <property type="entry name" value="DUF4096"/>
    <property type="match status" value="1"/>
</dbReference>
<dbReference type="PANTHER" id="PTHR30007:SF0">
    <property type="entry name" value="TRANSPOSASE"/>
    <property type="match status" value="1"/>
</dbReference>
<dbReference type="Proteomes" id="UP000293912">
    <property type="component" value="Chromosome"/>
</dbReference>
<gene>
    <name evidence="2" type="ORF">HPF_13195</name>
</gene>
<accession>A0A4P6X4I1</accession>
<dbReference type="PANTHER" id="PTHR30007">
    <property type="entry name" value="PHP DOMAIN PROTEIN"/>
    <property type="match status" value="1"/>
</dbReference>
<dbReference type="KEGG" id="hpse:HPF_13195"/>
<dbReference type="AlphaFoldDB" id="A0A4P6X4I1"/>
<proteinExistence type="predicted"/>
<feature type="domain" description="Insertion element IS402-like" evidence="1">
    <location>
        <begin position="27"/>
        <end position="85"/>
    </location>
</feature>
<protein>
    <recommendedName>
        <fullName evidence="1">Insertion element IS402-like domain-containing protein</fullName>
    </recommendedName>
</protein>
<dbReference type="InterPro" id="IPR025161">
    <property type="entry name" value="IS402-like_dom"/>
</dbReference>
<organism evidence="2 3">
    <name type="scientific">Hydrogenophaga pseudoflava</name>
    <name type="common">Pseudomonas carboxydoflava</name>
    <dbReference type="NCBI Taxonomy" id="47421"/>
    <lineage>
        <taxon>Bacteria</taxon>
        <taxon>Pseudomonadati</taxon>
        <taxon>Pseudomonadota</taxon>
        <taxon>Betaproteobacteria</taxon>
        <taxon>Burkholderiales</taxon>
        <taxon>Comamonadaceae</taxon>
        <taxon>Hydrogenophaga</taxon>
    </lineage>
</organism>
<evidence type="ECO:0000313" key="2">
    <source>
        <dbReference type="EMBL" id="QBM28651.1"/>
    </source>
</evidence>
<keyword evidence="3" id="KW-1185">Reference proteome</keyword>
<dbReference type="EMBL" id="CP037867">
    <property type="protein sequence ID" value="QBM28651.1"/>
    <property type="molecule type" value="Genomic_DNA"/>
</dbReference>
<evidence type="ECO:0000259" key="1">
    <source>
        <dbReference type="Pfam" id="PF13340"/>
    </source>
</evidence>